<dbReference type="RefSeq" id="WP_090943562.1">
    <property type="nucleotide sequence ID" value="NZ_FOTS01000067.1"/>
</dbReference>
<dbReference type="Proteomes" id="UP000199520">
    <property type="component" value="Unassembled WGS sequence"/>
</dbReference>
<accession>A0A1I4PLY4</accession>
<organism evidence="1 2">
    <name type="scientific">Pelosinus propionicus DSM 13327</name>
    <dbReference type="NCBI Taxonomy" id="1123291"/>
    <lineage>
        <taxon>Bacteria</taxon>
        <taxon>Bacillati</taxon>
        <taxon>Bacillota</taxon>
        <taxon>Negativicutes</taxon>
        <taxon>Selenomonadales</taxon>
        <taxon>Sporomusaceae</taxon>
        <taxon>Pelosinus</taxon>
    </lineage>
</organism>
<dbReference type="AlphaFoldDB" id="A0A1I4PLY4"/>
<evidence type="ECO:0000313" key="2">
    <source>
        <dbReference type="Proteomes" id="UP000199520"/>
    </source>
</evidence>
<protein>
    <submittedName>
        <fullName evidence="1">Uncharacterized protein</fullName>
    </submittedName>
</protein>
<evidence type="ECO:0000313" key="1">
    <source>
        <dbReference type="EMBL" id="SFM28839.1"/>
    </source>
</evidence>
<gene>
    <name evidence="1" type="ORF">SAMN04490355_10679</name>
</gene>
<proteinExistence type="predicted"/>
<dbReference type="STRING" id="1123291.SAMN04490355_10679"/>
<sequence>MCDDCNNITLRESFNSPKDYLNCLTYIQELLNTGNFILIEKSCDLDKTKKENGFWIDDLIAHVIRCKSCGKHFTCSMDTYHGRGSFRRGR</sequence>
<keyword evidence="2" id="KW-1185">Reference proteome</keyword>
<dbReference type="EMBL" id="FOTS01000067">
    <property type="protein sequence ID" value="SFM28839.1"/>
    <property type="molecule type" value="Genomic_DNA"/>
</dbReference>
<dbReference type="OrthoDB" id="2989883at2"/>
<name>A0A1I4PLY4_9FIRM</name>
<reference evidence="2" key="1">
    <citation type="submission" date="2016-10" db="EMBL/GenBank/DDBJ databases">
        <authorList>
            <person name="Varghese N."/>
            <person name="Submissions S."/>
        </authorList>
    </citation>
    <scope>NUCLEOTIDE SEQUENCE [LARGE SCALE GENOMIC DNA]</scope>
    <source>
        <strain evidence="2">DSM 13327</strain>
    </source>
</reference>